<gene>
    <name evidence="2" type="ORF">Sradi_5091500</name>
</gene>
<comment type="caution">
    <text evidence="2">The sequence shown here is derived from an EMBL/GenBank/DDBJ whole genome shotgun (WGS) entry which is preliminary data.</text>
</comment>
<dbReference type="AlphaFoldDB" id="A0AAW2M2F4"/>
<organism evidence="2">
    <name type="scientific">Sesamum radiatum</name>
    <name type="common">Black benniseed</name>
    <dbReference type="NCBI Taxonomy" id="300843"/>
    <lineage>
        <taxon>Eukaryota</taxon>
        <taxon>Viridiplantae</taxon>
        <taxon>Streptophyta</taxon>
        <taxon>Embryophyta</taxon>
        <taxon>Tracheophyta</taxon>
        <taxon>Spermatophyta</taxon>
        <taxon>Magnoliopsida</taxon>
        <taxon>eudicotyledons</taxon>
        <taxon>Gunneridae</taxon>
        <taxon>Pentapetalae</taxon>
        <taxon>asterids</taxon>
        <taxon>lamiids</taxon>
        <taxon>Lamiales</taxon>
        <taxon>Pedaliaceae</taxon>
        <taxon>Sesamum</taxon>
    </lineage>
</organism>
<reference evidence="2" key="1">
    <citation type="submission" date="2020-06" db="EMBL/GenBank/DDBJ databases">
        <authorList>
            <person name="Li T."/>
            <person name="Hu X."/>
            <person name="Zhang T."/>
            <person name="Song X."/>
            <person name="Zhang H."/>
            <person name="Dai N."/>
            <person name="Sheng W."/>
            <person name="Hou X."/>
            <person name="Wei L."/>
        </authorList>
    </citation>
    <scope>NUCLEOTIDE SEQUENCE</scope>
    <source>
        <strain evidence="2">G02</strain>
        <tissue evidence="2">Leaf</tissue>
    </source>
</reference>
<dbReference type="EMBL" id="JACGWJ010000023">
    <property type="protein sequence ID" value="KAL0325222.1"/>
    <property type="molecule type" value="Genomic_DNA"/>
</dbReference>
<name>A0AAW2M2F4_SESRA</name>
<reference evidence="2" key="2">
    <citation type="journal article" date="2024" name="Plant">
        <title>Genomic evolution and insights into agronomic trait innovations of Sesamum species.</title>
        <authorList>
            <person name="Miao H."/>
            <person name="Wang L."/>
            <person name="Qu L."/>
            <person name="Liu H."/>
            <person name="Sun Y."/>
            <person name="Le M."/>
            <person name="Wang Q."/>
            <person name="Wei S."/>
            <person name="Zheng Y."/>
            <person name="Lin W."/>
            <person name="Duan Y."/>
            <person name="Cao H."/>
            <person name="Xiong S."/>
            <person name="Wang X."/>
            <person name="Wei L."/>
            <person name="Li C."/>
            <person name="Ma Q."/>
            <person name="Ju M."/>
            <person name="Zhao R."/>
            <person name="Li G."/>
            <person name="Mu C."/>
            <person name="Tian Q."/>
            <person name="Mei H."/>
            <person name="Zhang T."/>
            <person name="Gao T."/>
            <person name="Zhang H."/>
        </authorList>
    </citation>
    <scope>NUCLEOTIDE SEQUENCE</scope>
    <source>
        <strain evidence="2">G02</strain>
    </source>
</reference>
<accession>A0AAW2M2F4</accession>
<evidence type="ECO:0000256" key="1">
    <source>
        <dbReference type="SAM" id="MobiDB-lite"/>
    </source>
</evidence>
<protein>
    <submittedName>
        <fullName evidence="2">Uncharacterized protein</fullName>
    </submittedName>
</protein>
<sequence>MKRPKAAKVVKARTNKNLIKTLHYPLKAQWPRTSIRCSCQQRATGRRAEYSVSALRTTIQLLDRHNTARLLLHRPRYNNHRTPTWPDPLVPQPPTDLLVPNSYGDDNKHTAEGDANLD</sequence>
<feature type="compositionally biased region" description="Pro residues" evidence="1">
    <location>
        <begin position="85"/>
        <end position="94"/>
    </location>
</feature>
<feature type="region of interest" description="Disordered" evidence="1">
    <location>
        <begin position="77"/>
        <end position="118"/>
    </location>
</feature>
<proteinExistence type="predicted"/>
<evidence type="ECO:0000313" key="2">
    <source>
        <dbReference type="EMBL" id="KAL0325222.1"/>
    </source>
</evidence>